<protein>
    <submittedName>
        <fullName evidence="1">Uncharacterized protein</fullName>
    </submittedName>
</protein>
<name>A0AAP0Q088_9MAGN</name>
<reference evidence="1 2" key="1">
    <citation type="submission" date="2024-01" db="EMBL/GenBank/DDBJ databases">
        <title>Genome assemblies of Stephania.</title>
        <authorList>
            <person name="Yang L."/>
        </authorList>
    </citation>
    <scope>NUCLEOTIDE SEQUENCE [LARGE SCALE GENOMIC DNA]</scope>
    <source>
        <strain evidence="1">YNDBR</strain>
        <tissue evidence="1">Leaf</tissue>
    </source>
</reference>
<dbReference type="Proteomes" id="UP001420932">
    <property type="component" value="Unassembled WGS sequence"/>
</dbReference>
<dbReference type="EMBL" id="JBBNAF010000002">
    <property type="protein sequence ID" value="KAK9162982.1"/>
    <property type="molecule type" value="Genomic_DNA"/>
</dbReference>
<gene>
    <name evidence="1" type="ORF">Syun_003884</name>
</gene>
<sequence>MAARLALELYRKLHDLCRGWEVRYSGAINTPTFTSIFGFVFKFSNFLGHSSFSGVAKLIPNYLDTRGRRLLRDPLCSLAMFSTVNTVVFCDWSH</sequence>
<organism evidence="1 2">
    <name type="scientific">Stephania yunnanensis</name>
    <dbReference type="NCBI Taxonomy" id="152371"/>
    <lineage>
        <taxon>Eukaryota</taxon>
        <taxon>Viridiplantae</taxon>
        <taxon>Streptophyta</taxon>
        <taxon>Embryophyta</taxon>
        <taxon>Tracheophyta</taxon>
        <taxon>Spermatophyta</taxon>
        <taxon>Magnoliopsida</taxon>
        <taxon>Ranunculales</taxon>
        <taxon>Menispermaceae</taxon>
        <taxon>Menispermoideae</taxon>
        <taxon>Cissampelideae</taxon>
        <taxon>Stephania</taxon>
    </lineage>
</organism>
<evidence type="ECO:0000313" key="1">
    <source>
        <dbReference type="EMBL" id="KAK9162982.1"/>
    </source>
</evidence>
<accession>A0AAP0Q088</accession>
<dbReference type="AlphaFoldDB" id="A0AAP0Q088"/>
<proteinExistence type="predicted"/>
<comment type="caution">
    <text evidence="1">The sequence shown here is derived from an EMBL/GenBank/DDBJ whole genome shotgun (WGS) entry which is preliminary data.</text>
</comment>
<evidence type="ECO:0000313" key="2">
    <source>
        <dbReference type="Proteomes" id="UP001420932"/>
    </source>
</evidence>
<keyword evidence="2" id="KW-1185">Reference proteome</keyword>